<dbReference type="Gene3D" id="3.20.20.80">
    <property type="entry name" value="Glycosidases"/>
    <property type="match status" value="1"/>
</dbReference>
<dbReference type="GO" id="GO:0008061">
    <property type="term" value="F:chitin binding"/>
    <property type="evidence" value="ECO:0007669"/>
    <property type="project" value="UniProtKB-KW"/>
</dbReference>
<sequence>MDYFVLMNYDYVGQWDYGKPNMGLGCHNDRSITEESIKMIQKSGIGTTKVYGGLANYGRSFKLKDKKCKSYNCPLMGHLHLETHFNSTSKCSHAVFGDNNEYWVAWMDESAIKDTEDWFKNEMNLGGSALWLENYKTENEEKYGNLECDMDMDDLTITCKYIPISNRRWF</sequence>
<protein>
    <recommendedName>
        <fullName evidence="2">GH18 domain-containing protein</fullName>
    </recommendedName>
</protein>
<name>A0A8H6C1F0_CANAX</name>
<dbReference type="AlphaFoldDB" id="A0A8H6C1F0"/>
<dbReference type="InterPro" id="IPR001223">
    <property type="entry name" value="Glyco_hydro18_cat"/>
</dbReference>
<accession>A0A8H6C1F0</accession>
<dbReference type="Pfam" id="PF00704">
    <property type="entry name" value="Glyco_hydro_18"/>
    <property type="match status" value="1"/>
</dbReference>
<organism evidence="3 4">
    <name type="scientific">Candida albicans</name>
    <name type="common">Yeast</name>
    <dbReference type="NCBI Taxonomy" id="5476"/>
    <lineage>
        <taxon>Eukaryota</taxon>
        <taxon>Fungi</taxon>
        <taxon>Dikarya</taxon>
        <taxon>Ascomycota</taxon>
        <taxon>Saccharomycotina</taxon>
        <taxon>Pichiomycetes</taxon>
        <taxon>Debaryomycetaceae</taxon>
        <taxon>Candida/Lodderomyces clade</taxon>
        <taxon>Candida</taxon>
    </lineage>
</organism>
<evidence type="ECO:0000259" key="2">
    <source>
        <dbReference type="PROSITE" id="PS51910"/>
    </source>
</evidence>
<dbReference type="Gene3D" id="3.10.50.10">
    <property type="match status" value="1"/>
</dbReference>
<dbReference type="InterPro" id="IPR053214">
    <property type="entry name" value="LysM12-like"/>
</dbReference>
<dbReference type="PANTHER" id="PTHR47700:SF2">
    <property type="entry name" value="CHITINASE"/>
    <property type="match status" value="1"/>
</dbReference>
<dbReference type="InterPro" id="IPR017853">
    <property type="entry name" value="GH"/>
</dbReference>
<dbReference type="Proteomes" id="UP000536275">
    <property type="component" value="Unassembled WGS sequence"/>
</dbReference>
<comment type="caution">
    <text evidence="3">The sequence shown here is derived from an EMBL/GenBank/DDBJ whole genome shotgun (WGS) entry which is preliminary data.</text>
</comment>
<dbReference type="EMBL" id="JABWAD010000037">
    <property type="protein sequence ID" value="KAF6069529.1"/>
    <property type="molecule type" value="Genomic_DNA"/>
</dbReference>
<dbReference type="SUPFAM" id="SSF51445">
    <property type="entry name" value="(Trans)glycosidases"/>
    <property type="match status" value="1"/>
</dbReference>
<feature type="domain" description="GH18" evidence="2">
    <location>
        <begin position="1"/>
        <end position="146"/>
    </location>
</feature>
<dbReference type="PROSITE" id="PS51910">
    <property type="entry name" value="GH18_2"/>
    <property type="match status" value="1"/>
</dbReference>
<proteinExistence type="predicted"/>
<dbReference type="InterPro" id="IPR029070">
    <property type="entry name" value="Chitinase_insertion_sf"/>
</dbReference>
<evidence type="ECO:0000256" key="1">
    <source>
        <dbReference type="ARBA" id="ARBA00022669"/>
    </source>
</evidence>
<keyword evidence="1" id="KW-0147">Chitin-binding</keyword>
<evidence type="ECO:0000313" key="4">
    <source>
        <dbReference type="Proteomes" id="UP000536275"/>
    </source>
</evidence>
<reference evidence="3 4" key="1">
    <citation type="submission" date="2020-03" db="EMBL/GenBank/DDBJ databases">
        <title>FDA dAtabase for Regulatory Grade micrObial Sequences (FDA-ARGOS): Supporting development and validation of Infectious Disease Dx tests.</title>
        <authorList>
            <person name="Campos J."/>
            <person name="Goldberg B."/>
            <person name="Tallon L."/>
            <person name="Sadzewicz L."/>
            <person name="Vavikolanu K."/>
            <person name="Mehta A."/>
            <person name="Aluvathingal J."/>
            <person name="Nadendla S."/>
            <person name="Nandy P."/>
            <person name="Geyer C."/>
            <person name="Yan Y."/>
            <person name="Sichtig H."/>
        </authorList>
    </citation>
    <scope>NUCLEOTIDE SEQUENCE [LARGE SCALE GENOMIC DNA]</scope>
    <source>
        <strain evidence="3 4">FDAARGOS_656</strain>
    </source>
</reference>
<dbReference type="GO" id="GO:0005975">
    <property type="term" value="P:carbohydrate metabolic process"/>
    <property type="evidence" value="ECO:0007669"/>
    <property type="project" value="InterPro"/>
</dbReference>
<gene>
    <name evidence="3" type="ORF">FOB64_003171</name>
</gene>
<dbReference type="PANTHER" id="PTHR47700">
    <property type="entry name" value="V CHITINASE, PUTATIVE (AFU_ORTHOLOGUE AFUA_6G13720)-RELATED"/>
    <property type="match status" value="1"/>
</dbReference>
<evidence type="ECO:0000313" key="3">
    <source>
        <dbReference type="EMBL" id="KAF6069529.1"/>
    </source>
</evidence>